<dbReference type="GO" id="GO:0008017">
    <property type="term" value="F:microtubule binding"/>
    <property type="evidence" value="ECO:0000318"/>
    <property type="project" value="GO_Central"/>
</dbReference>
<dbReference type="GO" id="GO:0016887">
    <property type="term" value="F:ATP hydrolysis activity"/>
    <property type="evidence" value="ECO:0000318"/>
    <property type="project" value="GO_Central"/>
</dbReference>
<sequence>MQPSFNSCIKVAVRLRPKSTKEEAEKEEPVIVVDGSNIQLLTSIGETHFFTCDQCFSSDSISAVAQNKHQQQREVYEYFAKPLLSQAFQGFNTCLFAYGQTGSGKSYSMMGKIGSKSELADASGIIPRFCQDFFIHVEDLVKNYAETSVSLSIEIQISYFEIYKEQIQDLLCSTGGNLSVREHPKNGPYVVNLTKCLVTSLEEVQRWLAVGNRKRVVASTSQNKRSSRSHVIFTIVLSQRFQEIIDGRPHVVDKHSRINFIDLAGSERLASTSSTGVRREESLAINLSLFTLGKVITALAEKNFAPYRESVLTWLLKESLGGNSKTAMLATVSPRAAHVESTLSTLRYSCLVQVGSLIYL</sequence>
<keyword evidence="7 9" id="KW-0505">Motor protein</keyword>
<dbReference type="STRING" id="6669.E9G8N8"/>
<keyword evidence="13" id="KW-1185">Reference proteome</keyword>
<dbReference type="Gene3D" id="3.40.850.10">
    <property type="entry name" value="Kinesin motor domain"/>
    <property type="match status" value="1"/>
</dbReference>
<keyword evidence="3 10" id="KW-0493">Microtubule</keyword>
<comment type="similarity">
    <text evidence="9 10">Belongs to the TRAFAC class myosin-kinesin ATPase superfamily. Kinesin family.</text>
</comment>
<evidence type="ECO:0000256" key="1">
    <source>
        <dbReference type="ARBA" id="ARBA00004245"/>
    </source>
</evidence>
<dbReference type="GO" id="GO:0005871">
    <property type="term" value="C:kinesin complex"/>
    <property type="evidence" value="ECO:0000318"/>
    <property type="project" value="GO_Central"/>
</dbReference>
<dbReference type="FunFam" id="3.40.850.10:FF:000042">
    <property type="entry name" value="Kinesin family member 14"/>
    <property type="match status" value="1"/>
</dbReference>
<dbReference type="GO" id="GO:0005737">
    <property type="term" value="C:cytoplasm"/>
    <property type="evidence" value="ECO:0000318"/>
    <property type="project" value="GO_Central"/>
</dbReference>
<dbReference type="GO" id="GO:0005524">
    <property type="term" value="F:ATP binding"/>
    <property type="evidence" value="ECO:0007669"/>
    <property type="project" value="UniProtKB-UniRule"/>
</dbReference>
<accession>E9G8N8</accession>
<dbReference type="PANTHER" id="PTHR47117">
    <property type="entry name" value="STAR-RELATED LIPID TRANSFER PROTEIN 9"/>
    <property type="match status" value="1"/>
</dbReference>
<evidence type="ECO:0000313" key="13">
    <source>
        <dbReference type="Proteomes" id="UP000000305"/>
    </source>
</evidence>
<dbReference type="eggNOG" id="KOG0245">
    <property type="taxonomic scope" value="Eukaryota"/>
</dbReference>
<evidence type="ECO:0000256" key="4">
    <source>
        <dbReference type="ARBA" id="ARBA00022741"/>
    </source>
</evidence>
<protein>
    <recommendedName>
        <fullName evidence="10">Kinesin-like protein</fullName>
    </recommendedName>
</protein>
<dbReference type="OrthoDB" id="3176171at2759"/>
<keyword evidence="8" id="KW-0206">Cytoskeleton</keyword>
<evidence type="ECO:0000256" key="3">
    <source>
        <dbReference type="ARBA" id="ARBA00022701"/>
    </source>
</evidence>
<evidence type="ECO:0000256" key="10">
    <source>
        <dbReference type="RuleBase" id="RU000394"/>
    </source>
</evidence>
<dbReference type="SUPFAM" id="SSF52540">
    <property type="entry name" value="P-loop containing nucleoside triphosphate hydrolases"/>
    <property type="match status" value="1"/>
</dbReference>
<dbReference type="AlphaFoldDB" id="E9G8N8"/>
<dbReference type="GO" id="GO:0007018">
    <property type="term" value="P:microtubule-based movement"/>
    <property type="evidence" value="ECO:0000318"/>
    <property type="project" value="GO_Central"/>
</dbReference>
<dbReference type="GO" id="GO:0005874">
    <property type="term" value="C:microtubule"/>
    <property type="evidence" value="ECO:0000318"/>
    <property type="project" value="GO_Central"/>
</dbReference>
<keyword evidence="5 9" id="KW-0067">ATP-binding</keyword>
<keyword evidence="2" id="KW-0963">Cytoplasm</keyword>
<dbReference type="HOGENOM" id="CLU_001485_2_1_1"/>
<evidence type="ECO:0000259" key="11">
    <source>
        <dbReference type="PROSITE" id="PS50067"/>
    </source>
</evidence>
<dbReference type="InterPro" id="IPR019821">
    <property type="entry name" value="Kinesin_motor_CS"/>
</dbReference>
<dbReference type="EMBL" id="GL732535">
    <property type="protein sequence ID" value="EFX84004.1"/>
    <property type="molecule type" value="Genomic_DNA"/>
</dbReference>
<evidence type="ECO:0000256" key="9">
    <source>
        <dbReference type="PROSITE-ProRule" id="PRU00283"/>
    </source>
</evidence>
<evidence type="ECO:0000256" key="6">
    <source>
        <dbReference type="ARBA" id="ARBA00023054"/>
    </source>
</evidence>
<dbReference type="GO" id="GO:0003777">
    <property type="term" value="F:microtubule motor activity"/>
    <property type="evidence" value="ECO:0000318"/>
    <property type="project" value="GO_Central"/>
</dbReference>
<organism evidence="12 13">
    <name type="scientific">Daphnia pulex</name>
    <name type="common">Water flea</name>
    <dbReference type="NCBI Taxonomy" id="6669"/>
    <lineage>
        <taxon>Eukaryota</taxon>
        <taxon>Metazoa</taxon>
        <taxon>Ecdysozoa</taxon>
        <taxon>Arthropoda</taxon>
        <taxon>Crustacea</taxon>
        <taxon>Branchiopoda</taxon>
        <taxon>Diplostraca</taxon>
        <taxon>Cladocera</taxon>
        <taxon>Anomopoda</taxon>
        <taxon>Daphniidae</taxon>
        <taxon>Daphnia</taxon>
    </lineage>
</organism>
<dbReference type="InterPro" id="IPR036961">
    <property type="entry name" value="Kinesin_motor_dom_sf"/>
</dbReference>
<feature type="binding site" evidence="9">
    <location>
        <begin position="99"/>
        <end position="106"/>
    </location>
    <ligand>
        <name>ATP</name>
        <dbReference type="ChEBI" id="CHEBI:30616"/>
    </ligand>
</feature>
<keyword evidence="6" id="KW-0175">Coiled coil</keyword>
<dbReference type="InterPro" id="IPR001752">
    <property type="entry name" value="Kinesin_motor_dom"/>
</dbReference>
<dbReference type="KEGG" id="dpx:DAPPUDRAFT_47335"/>
<evidence type="ECO:0000256" key="8">
    <source>
        <dbReference type="ARBA" id="ARBA00023212"/>
    </source>
</evidence>
<dbReference type="PROSITE" id="PS00411">
    <property type="entry name" value="KINESIN_MOTOR_1"/>
    <property type="match status" value="1"/>
</dbReference>
<keyword evidence="4 9" id="KW-0547">Nucleotide-binding</keyword>
<gene>
    <name evidence="12" type="ORF">DAPPUDRAFT_47335</name>
</gene>
<dbReference type="PROSITE" id="PS50067">
    <property type="entry name" value="KINESIN_MOTOR_2"/>
    <property type="match status" value="1"/>
</dbReference>
<dbReference type="InParanoid" id="E9G8N8"/>
<evidence type="ECO:0000256" key="2">
    <source>
        <dbReference type="ARBA" id="ARBA00022490"/>
    </source>
</evidence>
<name>E9G8N8_DAPPU</name>
<feature type="domain" description="Kinesin motor" evidence="11">
    <location>
        <begin position="8"/>
        <end position="355"/>
    </location>
</feature>
<dbReference type="Proteomes" id="UP000000305">
    <property type="component" value="Unassembled WGS sequence"/>
</dbReference>
<comment type="subcellular location">
    <subcellularLocation>
        <location evidence="1">Cytoplasm</location>
        <location evidence="1">Cytoskeleton</location>
    </subcellularLocation>
</comment>
<dbReference type="PhylomeDB" id="E9G8N8"/>
<evidence type="ECO:0000313" key="12">
    <source>
        <dbReference type="EMBL" id="EFX84004.1"/>
    </source>
</evidence>
<dbReference type="OMA" id="FEDCMEL"/>
<dbReference type="Pfam" id="PF00225">
    <property type="entry name" value="Kinesin"/>
    <property type="match status" value="1"/>
</dbReference>
<dbReference type="SMART" id="SM00129">
    <property type="entry name" value="KISc"/>
    <property type="match status" value="1"/>
</dbReference>
<reference evidence="12 13" key="1">
    <citation type="journal article" date="2011" name="Science">
        <title>The ecoresponsive genome of Daphnia pulex.</title>
        <authorList>
            <person name="Colbourne J.K."/>
            <person name="Pfrender M.E."/>
            <person name="Gilbert D."/>
            <person name="Thomas W.K."/>
            <person name="Tucker A."/>
            <person name="Oakley T.H."/>
            <person name="Tokishita S."/>
            <person name="Aerts A."/>
            <person name="Arnold G.J."/>
            <person name="Basu M.K."/>
            <person name="Bauer D.J."/>
            <person name="Caceres C.E."/>
            <person name="Carmel L."/>
            <person name="Casola C."/>
            <person name="Choi J.H."/>
            <person name="Detter J.C."/>
            <person name="Dong Q."/>
            <person name="Dusheyko S."/>
            <person name="Eads B.D."/>
            <person name="Frohlich T."/>
            <person name="Geiler-Samerotte K.A."/>
            <person name="Gerlach D."/>
            <person name="Hatcher P."/>
            <person name="Jogdeo S."/>
            <person name="Krijgsveld J."/>
            <person name="Kriventseva E.V."/>
            <person name="Kultz D."/>
            <person name="Laforsch C."/>
            <person name="Lindquist E."/>
            <person name="Lopez J."/>
            <person name="Manak J.R."/>
            <person name="Muller J."/>
            <person name="Pangilinan J."/>
            <person name="Patwardhan R.P."/>
            <person name="Pitluck S."/>
            <person name="Pritham E.J."/>
            <person name="Rechtsteiner A."/>
            <person name="Rho M."/>
            <person name="Rogozin I.B."/>
            <person name="Sakarya O."/>
            <person name="Salamov A."/>
            <person name="Schaack S."/>
            <person name="Shapiro H."/>
            <person name="Shiga Y."/>
            <person name="Skalitzky C."/>
            <person name="Smith Z."/>
            <person name="Souvorov A."/>
            <person name="Sung W."/>
            <person name="Tang Z."/>
            <person name="Tsuchiya D."/>
            <person name="Tu H."/>
            <person name="Vos H."/>
            <person name="Wang M."/>
            <person name="Wolf Y.I."/>
            <person name="Yamagata H."/>
            <person name="Yamada T."/>
            <person name="Ye Y."/>
            <person name="Shaw J.R."/>
            <person name="Andrews J."/>
            <person name="Crease T.J."/>
            <person name="Tang H."/>
            <person name="Lucas S.M."/>
            <person name="Robertson H.M."/>
            <person name="Bork P."/>
            <person name="Koonin E.V."/>
            <person name="Zdobnov E.M."/>
            <person name="Grigoriev I.V."/>
            <person name="Lynch M."/>
            <person name="Boore J.L."/>
        </authorList>
    </citation>
    <scope>NUCLEOTIDE SEQUENCE [LARGE SCALE GENOMIC DNA]</scope>
</reference>
<dbReference type="PANTHER" id="PTHR47117:SF5">
    <property type="entry name" value="KINESIN-LIKE PROTEIN KIF14"/>
    <property type="match status" value="1"/>
</dbReference>
<proteinExistence type="inferred from homology"/>
<dbReference type="PRINTS" id="PR00380">
    <property type="entry name" value="KINESINHEAVY"/>
</dbReference>
<dbReference type="InterPro" id="IPR027417">
    <property type="entry name" value="P-loop_NTPase"/>
</dbReference>
<evidence type="ECO:0000256" key="7">
    <source>
        <dbReference type="ARBA" id="ARBA00023175"/>
    </source>
</evidence>
<evidence type="ECO:0000256" key="5">
    <source>
        <dbReference type="ARBA" id="ARBA00022840"/>
    </source>
</evidence>